<dbReference type="GO" id="GO:0008616">
    <property type="term" value="P:tRNA queuosine(34) biosynthetic process"/>
    <property type="evidence" value="ECO:0007669"/>
    <property type="project" value="UniProtKB-UniRule"/>
</dbReference>
<evidence type="ECO:0000313" key="7">
    <source>
        <dbReference type="EMBL" id="RAU17627.1"/>
    </source>
</evidence>
<comment type="caution">
    <text evidence="7">The sequence shown here is derived from an EMBL/GenBank/DDBJ whole genome shotgun (WGS) entry which is preliminary data.</text>
</comment>
<evidence type="ECO:0000256" key="1">
    <source>
        <dbReference type="ARBA" id="ARBA00022490"/>
    </source>
</evidence>
<sequence length="274" mass="31231">MSDHEIIKQSPLGQGTAYVNTYDPSLLYPISRQISWDEKGVNRASLPFRGVDIWNAFEVSWLNYKGKPLVRIAEFRIPSHSPNIIESKSFKLYLNSFNLTCFASESDVLALMRKDLSAAAGAPVQVQFSKLDAALPFERFQGECLDDIDIEVTDYQPNPQLLSVGSRIVEESLYSHLLKSNCPVTGQPDWASIQIRYKGPALDRTGLLAYLISYREKGDFHEQCVETIFMDIWHQCKPQKLTVYARYVRRGGLDINPYRSSLDSLPRNCRLSRQ</sequence>
<comment type="pathway">
    <text evidence="5">tRNA modification; tRNA-queuosine biosynthesis.</text>
</comment>
<evidence type="ECO:0000256" key="4">
    <source>
        <dbReference type="ARBA" id="ARBA00023002"/>
    </source>
</evidence>
<feature type="active site" description="Proton donor" evidence="5">
    <location>
        <position position="189"/>
    </location>
</feature>
<dbReference type="InterPro" id="IPR043133">
    <property type="entry name" value="GTP-CH-I_C/QueF"/>
</dbReference>
<gene>
    <name evidence="5 7" type="primary">queF</name>
    <name evidence="7" type="ORF">DN062_11500</name>
</gene>
<feature type="active site" description="Thioimide intermediate" evidence="5">
    <location>
        <position position="182"/>
    </location>
</feature>
<evidence type="ECO:0000259" key="6">
    <source>
        <dbReference type="Pfam" id="PF14819"/>
    </source>
</evidence>
<dbReference type="InterPro" id="IPR016428">
    <property type="entry name" value="QueF_type2"/>
</dbReference>
<reference evidence="7 8" key="1">
    <citation type="submission" date="2018-06" db="EMBL/GenBank/DDBJ databases">
        <title>Nitrincola tibetense sp. nov., isolated from Lake XuguoCo on Tibetan Plateau.</title>
        <authorList>
            <person name="Xing P."/>
        </authorList>
    </citation>
    <scope>NUCLEOTIDE SEQUENCE [LARGE SCALE GENOMIC DNA]</scope>
    <source>
        <strain evidence="8">xg18</strain>
    </source>
</reference>
<keyword evidence="2 5" id="KW-0671">Queuosine biosynthesis</keyword>
<evidence type="ECO:0000256" key="5">
    <source>
        <dbReference type="HAMAP-Rule" id="MF_00817"/>
    </source>
</evidence>
<evidence type="ECO:0000313" key="8">
    <source>
        <dbReference type="Proteomes" id="UP000250744"/>
    </source>
</evidence>
<dbReference type="InterPro" id="IPR050084">
    <property type="entry name" value="NADPH_dep_7-cyano-7-deazaG_red"/>
</dbReference>
<dbReference type="PANTHER" id="PTHR34354:SF1">
    <property type="entry name" value="NADPH-DEPENDENT 7-CYANO-7-DEAZAGUANINE REDUCTASE"/>
    <property type="match status" value="1"/>
</dbReference>
<organism evidence="7 8">
    <name type="scientific">Nitrincola tibetensis</name>
    <dbReference type="NCBI Taxonomy" id="2219697"/>
    <lineage>
        <taxon>Bacteria</taxon>
        <taxon>Pseudomonadati</taxon>
        <taxon>Pseudomonadota</taxon>
        <taxon>Gammaproteobacteria</taxon>
        <taxon>Oceanospirillales</taxon>
        <taxon>Oceanospirillaceae</taxon>
        <taxon>Nitrincola</taxon>
    </lineage>
</organism>
<dbReference type="UniPathway" id="UPA00392"/>
<feature type="binding site" evidence="5">
    <location>
        <begin position="85"/>
        <end position="87"/>
    </location>
    <ligand>
        <name>substrate</name>
    </ligand>
</feature>
<dbReference type="NCBIfam" id="TIGR03138">
    <property type="entry name" value="QueF"/>
    <property type="match status" value="1"/>
</dbReference>
<evidence type="ECO:0000256" key="3">
    <source>
        <dbReference type="ARBA" id="ARBA00022857"/>
    </source>
</evidence>
<keyword evidence="3 5" id="KW-0521">NADP</keyword>
<dbReference type="Pfam" id="PF14819">
    <property type="entry name" value="QueF_N"/>
    <property type="match status" value="1"/>
</dbReference>
<comment type="similarity">
    <text evidence="5">Belongs to the GTP cyclohydrolase I family. QueF type 2 subfamily.</text>
</comment>
<comment type="catalytic activity">
    <reaction evidence="5">
        <text>7-aminomethyl-7-carbaguanine + 2 NADP(+) = 7-cyano-7-carbaguanine + 2 NADPH + 3 H(+)</text>
        <dbReference type="Rhea" id="RHEA:13409"/>
        <dbReference type="ChEBI" id="CHEBI:15378"/>
        <dbReference type="ChEBI" id="CHEBI:45075"/>
        <dbReference type="ChEBI" id="CHEBI:57783"/>
        <dbReference type="ChEBI" id="CHEBI:58349"/>
        <dbReference type="ChEBI" id="CHEBI:58703"/>
        <dbReference type="EC" id="1.7.1.13"/>
    </reaction>
</comment>
<dbReference type="PANTHER" id="PTHR34354">
    <property type="entry name" value="NADPH-DEPENDENT 7-CYANO-7-DEAZAGUANINE REDUCTASE"/>
    <property type="match status" value="1"/>
</dbReference>
<protein>
    <recommendedName>
        <fullName evidence="5">NADPH-dependent 7-cyano-7-deazaguanine reductase</fullName>
        <ecNumber evidence="5">1.7.1.13</ecNumber>
    </recommendedName>
    <alternativeName>
        <fullName evidence="5">7-cyano-7-carbaguanine reductase</fullName>
    </alternativeName>
    <alternativeName>
        <fullName evidence="5">NADPH-dependent nitrile oxidoreductase</fullName>
    </alternativeName>
    <alternativeName>
        <fullName evidence="5">PreQ(0) reductase</fullName>
    </alternativeName>
</protein>
<name>A0A364NL80_9GAMM</name>
<dbReference type="HAMAP" id="MF_00817">
    <property type="entry name" value="QueF_type2"/>
    <property type="match status" value="1"/>
</dbReference>
<dbReference type="InterPro" id="IPR029139">
    <property type="entry name" value="QueF_N"/>
</dbReference>
<dbReference type="PIRSF" id="PIRSF004750">
    <property type="entry name" value="Nitrile_oxidored_YqcD_prd"/>
    <property type="match status" value="1"/>
</dbReference>
<feature type="domain" description="NADPH-dependent 7-cyano-7-deazaguanine reductase N-terminal" evidence="6">
    <location>
        <begin position="18"/>
        <end position="127"/>
    </location>
</feature>
<dbReference type="EC" id="1.7.1.13" evidence="5"/>
<comment type="subunit">
    <text evidence="5">Homodimer.</text>
</comment>
<comment type="subcellular location">
    <subcellularLocation>
        <location evidence="5">Cytoplasm</location>
    </subcellularLocation>
</comment>
<keyword evidence="4 5" id="KW-0560">Oxidoreductase</keyword>
<dbReference type="GO" id="GO:0005737">
    <property type="term" value="C:cytoplasm"/>
    <property type="evidence" value="ECO:0007669"/>
    <property type="project" value="UniProtKB-SubCell"/>
</dbReference>
<dbReference type="GO" id="GO:0033739">
    <property type="term" value="F:preQ1 synthase activity"/>
    <property type="evidence" value="ECO:0007669"/>
    <property type="project" value="UniProtKB-UniRule"/>
</dbReference>
<proteinExistence type="inferred from homology"/>
<dbReference type="Gene3D" id="3.30.1130.10">
    <property type="match status" value="2"/>
</dbReference>
<feature type="binding site" evidence="5">
    <location>
        <begin position="221"/>
        <end position="222"/>
    </location>
    <ligand>
        <name>substrate</name>
    </ligand>
</feature>
<dbReference type="SUPFAM" id="SSF55620">
    <property type="entry name" value="Tetrahydrobiopterin biosynthesis enzymes-like"/>
    <property type="match status" value="1"/>
</dbReference>
<keyword evidence="1 5" id="KW-0963">Cytoplasm</keyword>
<dbReference type="EMBL" id="QKRX01000008">
    <property type="protein sequence ID" value="RAU17627.1"/>
    <property type="molecule type" value="Genomic_DNA"/>
</dbReference>
<feature type="binding site" evidence="5">
    <location>
        <begin position="87"/>
        <end position="88"/>
    </location>
    <ligand>
        <name>NADPH</name>
        <dbReference type="ChEBI" id="CHEBI:57783"/>
    </ligand>
</feature>
<dbReference type="Pfam" id="PF14489">
    <property type="entry name" value="QueF"/>
    <property type="match status" value="1"/>
</dbReference>
<dbReference type="OrthoDB" id="9789995at2"/>
<keyword evidence="8" id="KW-1185">Reference proteome</keyword>
<dbReference type="AlphaFoldDB" id="A0A364NL80"/>
<dbReference type="InterPro" id="IPR029500">
    <property type="entry name" value="QueF"/>
</dbReference>
<dbReference type="RefSeq" id="WP_112159478.1">
    <property type="nucleotide sequence ID" value="NZ_QKRX01000008.1"/>
</dbReference>
<feature type="binding site" evidence="5">
    <location>
        <begin position="250"/>
        <end position="251"/>
    </location>
    <ligand>
        <name>NADPH</name>
        <dbReference type="ChEBI" id="CHEBI:57783"/>
    </ligand>
</feature>
<evidence type="ECO:0000256" key="2">
    <source>
        <dbReference type="ARBA" id="ARBA00022785"/>
    </source>
</evidence>
<accession>A0A364NL80</accession>
<comment type="function">
    <text evidence="5">Catalyzes the NADPH-dependent reduction of 7-cyano-7-deazaguanine (preQ0) to 7-aminomethyl-7-deazaguanine (preQ1).</text>
</comment>
<dbReference type="Proteomes" id="UP000250744">
    <property type="component" value="Unassembled WGS sequence"/>
</dbReference>